<dbReference type="Proteomes" id="UP001497623">
    <property type="component" value="Unassembled WGS sequence"/>
</dbReference>
<evidence type="ECO:0000313" key="2">
    <source>
        <dbReference type="Proteomes" id="UP001497623"/>
    </source>
</evidence>
<feature type="non-terminal residue" evidence="1">
    <location>
        <position position="102"/>
    </location>
</feature>
<gene>
    <name evidence="1" type="ORF">MNOR_LOCUS2837</name>
</gene>
<keyword evidence="2" id="KW-1185">Reference proteome</keyword>
<sequence>METLMPKNCKECNHYYIVKREDKPVIRCMWCRGGAHDCVDRGNKQKLKGMVWMCRVCNDTINKQIIPKISLVRKMELVKKEASINFEGFSMKPNEDTDKNNV</sequence>
<protein>
    <submittedName>
        <fullName evidence="1">Uncharacterized protein</fullName>
    </submittedName>
</protein>
<reference evidence="1 2" key="1">
    <citation type="submission" date="2024-05" db="EMBL/GenBank/DDBJ databases">
        <authorList>
            <person name="Wallberg A."/>
        </authorList>
    </citation>
    <scope>NUCLEOTIDE SEQUENCE [LARGE SCALE GENOMIC DNA]</scope>
</reference>
<evidence type="ECO:0000313" key="1">
    <source>
        <dbReference type="EMBL" id="CAL4062780.1"/>
    </source>
</evidence>
<comment type="caution">
    <text evidence="1">The sequence shown here is derived from an EMBL/GenBank/DDBJ whole genome shotgun (WGS) entry which is preliminary data.</text>
</comment>
<dbReference type="EMBL" id="CAXKWB010000910">
    <property type="protein sequence ID" value="CAL4062780.1"/>
    <property type="molecule type" value="Genomic_DNA"/>
</dbReference>
<name>A0AAV2PPN9_MEGNR</name>
<proteinExistence type="predicted"/>
<dbReference type="AlphaFoldDB" id="A0AAV2PPN9"/>
<accession>A0AAV2PPN9</accession>
<organism evidence="1 2">
    <name type="scientific">Meganyctiphanes norvegica</name>
    <name type="common">Northern krill</name>
    <name type="synonym">Thysanopoda norvegica</name>
    <dbReference type="NCBI Taxonomy" id="48144"/>
    <lineage>
        <taxon>Eukaryota</taxon>
        <taxon>Metazoa</taxon>
        <taxon>Ecdysozoa</taxon>
        <taxon>Arthropoda</taxon>
        <taxon>Crustacea</taxon>
        <taxon>Multicrustacea</taxon>
        <taxon>Malacostraca</taxon>
        <taxon>Eumalacostraca</taxon>
        <taxon>Eucarida</taxon>
        <taxon>Euphausiacea</taxon>
        <taxon>Euphausiidae</taxon>
        <taxon>Meganyctiphanes</taxon>
    </lineage>
</organism>